<gene>
    <name evidence="1" type="ORF">SAMN02745111_02145</name>
</gene>
<protein>
    <recommendedName>
        <fullName evidence="3">DUF4375 domain-containing protein</fullName>
    </recommendedName>
</protein>
<dbReference type="EMBL" id="FUXZ01000015">
    <property type="protein sequence ID" value="SKA71048.1"/>
    <property type="molecule type" value="Genomic_DNA"/>
</dbReference>
<keyword evidence="2" id="KW-1185">Reference proteome</keyword>
<organism evidence="1 2">
    <name type="scientific">Eubacterium uniforme</name>
    <dbReference type="NCBI Taxonomy" id="39495"/>
    <lineage>
        <taxon>Bacteria</taxon>
        <taxon>Bacillati</taxon>
        <taxon>Bacillota</taxon>
        <taxon>Clostridia</taxon>
        <taxon>Eubacteriales</taxon>
        <taxon>Eubacteriaceae</taxon>
        <taxon>Eubacterium</taxon>
    </lineage>
</organism>
<proteinExistence type="predicted"/>
<name>A0A1T4W1X1_9FIRM</name>
<accession>A0A1T4W1X1</accession>
<sequence>MKVKSIIKKGIEVSNDDFYLIEPELFLELNNVKDKPDFVTVFIELSSWKGTSLRSGVWTYYEATHKDQVEAVIKYLQKYSLGEEICRMYSLGNHDYCDEKYQDVFEYPKEWIKESEIIDKWIFENEENIIAYMQEIVRKNRVYFEQLFQD</sequence>
<dbReference type="STRING" id="39495.SAMN02745111_02145"/>
<dbReference type="Proteomes" id="UP000190814">
    <property type="component" value="Unassembled WGS sequence"/>
</dbReference>
<evidence type="ECO:0000313" key="2">
    <source>
        <dbReference type="Proteomes" id="UP000190814"/>
    </source>
</evidence>
<evidence type="ECO:0008006" key="3">
    <source>
        <dbReference type="Google" id="ProtNLM"/>
    </source>
</evidence>
<dbReference type="AlphaFoldDB" id="A0A1T4W1X1"/>
<dbReference type="RefSeq" id="WP_078766973.1">
    <property type="nucleotide sequence ID" value="NZ_FUXZ01000015.1"/>
</dbReference>
<dbReference type="OrthoDB" id="2989221at2"/>
<reference evidence="1 2" key="1">
    <citation type="submission" date="2017-02" db="EMBL/GenBank/DDBJ databases">
        <authorList>
            <person name="Peterson S.W."/>
        </authorList>
    </citation>
    <scope>NUCLEOTIDE SEQUENCE [LARGE SCALE GENOMIC DNA]</scope>
    <source>
        <strain evidence="1 2">ATCC 35992</strain>
    </source>
</reference>
<evidence type="ECO:0000313" key="1">
    <source>
        <dbReference type="EMBL" id="SKA71048.1"/>
    </source>
</evidence>